<accession>A0A1S7LLI7</accession>
<evidence type="ECO:0000256" key="4">
    <source>
        <dbReference type="ARBA" id="ARBA00013297"/>
    </source>
</evidence>
<dbReference type="PANTHER" id="PTHR11839:SF5">
    <property type="entry name" value="ADP-RIBOSE PYROPHOSPHATASE"/>
    <property type="match status" value="1"/>
</dbReference>
<dbReference type="GO" id="GO:0047631">
    <property type="term" value="F:ADP-ribose diphosphatase activity"/>
    <property type="evidence" value="ECO:0007669"/>
    <property type="project" value="UniProtKB-EC"/>
</dbReference>
<dbReference type="GO" id="GO:0046872">
    <property type="term" value="F:metal ion binding"/>
    <property type="evidence" value="ECO:0007669"/>
    <property type="project" value="UniProtKB-KW"/>
</dbReference>
<dbReference type="InterPro" id="IPR000086">
    <property type="entry name" value="NUDIX_hydrolase_dom"/>
</dbReference>
<feature type="binding site" evidence="13">
    <location>
        <position position="69"/>
    </location>
    <ligand>
        <name>Mg(2+)</name>
        <dbReference type="ChEBI" id="CHEBI:18420"/>
        <label>1</label>
    </ligand>
</feature>
<evidence type="ECO:0000259" key="15">
    <source>
        <dbReference type="PROSITE" id="PS51462"/>
    </source>
</evidence>
<dbReference type="AlphaFoldDB" id="A0A1S7LLI7"/>
<evidence type="ECO:0000256" key="13">
    <source>
        <dbReference type="PIRSR" id="PIRSR604385-2"/>
    </source>
</evidence>
<comment type="similarity">
    <text evidence="2">Belongs to the Nudix hydrolase family. NudF subfamily.</text>
</comment>
<keyword evidence="5 13" id="KW-0479">Metal-binding</keyword>
<comment type="function">
    <text evidence="8">Acts on ADP-mannose and ADP-glucose as well as ADP-ribose. Prevents glycogen biosynthesis. The reaction catalyzed by this enzyme is a limiting step of the gluconeogenic process.</text>
</comment>
<sequence length="180" mass="20214">MLKAHLRYEQFSGQLGAEVTLECLHRGPASAMLPYDPQRDEVLLVKQFRIGAYMERQRAEEGWTLEVPAGICSAGDDPRQTAQREMLEETGYAPLALEPIMEYLISPGFTSERIFLYLALVDLQRPEQAGGGLDHENEDIALIRVDFTTAMAMVSDGRINSATPILALQWLAQNRHRLRG</sequence>
<evidence type="ECO:0000256" key="8">
    <source>
        <dbReference type="ARBA" id="ARBA00025164"/>
    </source>
</evidence>
<evidence type="ECO:0000256" key="2">
    <source>
        <dbReference type="ARBA" id="ARBA00007482"/>
    </source>
</evidence>
<evidence type="ECO:0000256" key="14">
    <source>
        <dbReference type="PIRSR" id="PIRSR604385-3"/>
    </source>
</evidence>
<reference evidence="16" key="1">
    <citation type="submission" date="2015-04" db="EMBL/GenBank/DDBJ databases">
        <authorList>
            <person name="Syromyatnikov M.Y."/>
            <person name="Popov V.N."/>
        </authorList>
    </citation>
    <scope>NUCLEOTIDE SEQUENCE</scope>
    <source>
        <strain evidence="16">MO-1</strain>
    </source>
</reference>
<dbReference type="GO" id="GO:0019693">
    <property type="term" value="P:ribose phosphate metabolic process"/>
    <property type="evidence" value="ECO:0007669"/>
    <property type="project" value="TreeGrafter"/>
</dbReference>
<dbReference type="Gene3D" id="3.90.79.10">
    <property type="entry name" value="Nucleoside Triphosphate Pyrophosphohydrolase"/>
    <property type="match status" value="1"/>
</dbReference>
<dbReference type="EC" id="3.6.1.13" evidence="3"/>
<feature type="short sequence motif" description="Nudix box" evidence="14">
    <location>
        <begin position="70"/>
        <end position="92"/>
    </location>
</feature>
<dbReference type="GO" id="GO:0006753">
    <property type="term" value="P:nucleoside phosphate metabolic process"/>
    <property type="evidence" value="ECO:0007669"/>
    <property type="project" value="TreeGrafter"/>
</dbReference>
<evidence type="ECO:0000256" key="6">
    <source>
        <dbReference type="ARBA" id="ARBA00022801"/>
    </source>
</evidence>
<dbReference type="GO" id="GO:0005829">
    <property type="term" value="C:cytosol"/>
    <property type="evidence" value="ECO:0007669"/>
    <property type="project" value="TreeGrafter"/>
</dbReference>
<dbReference type="EMBL" id="LO017727">
    <property type="protein sequence ID" value="CRH07765.1"/>
    <property type="molecule type" value="Genomic_DNA"/>
</dbReference>
<gene>
    <name evidence="16" type="ORF">MAGMO_3632</name>
</gene>
<dbReference type="InterPro" id="IPR015797">
    <property type="entry name" value="NUDIX_hydrolase-like_dom_sf"/>
</dbReference>
<evidence type="ECO:0000256" key="12">
    <source>
        <dbReference type="ARBA" id="ARBA00049546"/>
    </source>
</evidence>
<protein>
    <recommendedName>
        <fullName evidence="4">ADP-ribose pyrophosphatase</fullName>
        <ecNumber evidence="3">3.6.1.13</ecNumber>
    </recommendedName>
    <alternativeName>
        <fullName evidence="9">ADP-ribose diphosphatase</fullName>
    </alternativeName>
    <alternativeName>
        <fullName evidence="11">ADP-ribose phosphohydrolase</fullName>
    </alternativeName>
    <alternativeName>
        <fullName evidence="10">Adenosine diphosphoribose pyrophosphatase</fullName>
    </alternativeName>
</protein>
<keyword evidence="6" id="KW-0378">Hydrolase</keyword>
<dbReference type="PANTHER" id="PTHR11839">
    <property type="entry name" value="UDP/ADP-SUGAR PYROPHOSPHATASE"/>
    <property type="match status" value="1"/>
</dbReference>
<feature type="binding site" evidence="13">
    <location>
        <position position="89"/>
    </location>
    <ligand>
        <name>Mg(2+)</name>
        <dbReference type="ChEBI" id="CHEBI:18420"/>
        <label>1</label>
    </ligand>
</feature>
<evidence type="ECO:0000256" key="7">
    <source>
        <dbReference type="ARBA" id="ARBA00022842"/>
    </source>
</evidence>
<keyword evidence="7 13" id="KW-0460">Magnesium</keyword>
<feature type="binding site" evidence="13">
    <location>
        <position position="138"/>
    </location>
    <ligand>
        <name>Mg(2+)</name>
        <dbReference type="ChEBI" id="CHEBI:18420"/>
        <label>1</label>
    </ligand>
</feature>
<feature type="binding site" evidence="13">
    <location>
        <position position="85"/>
    </location>
    <ligand>
        <name>Mg(2+)</name>
        <dbReference type="ChEBI" id="CHEBI:18420"/>
        <label>1</label>
    </ligand>
</feature>
<evidence type="ECO:0000256" key="1">
    <source>
        <dbReference type="ARBA" id="ARBA00001946"/>
    </source>
</evidence>
<dbReference type="SUPFAM" id="SSF55811">
    <property type="entry name" value="Nudix"/>
    <property type="match status" value="1"/>
</dbReference>
<evidence type="ECO:0000256" key="9">
    <source>
        <dbReference type="ARBA" id="ARBA00030162"/>
    </source>
</evidence>
<dbReference type="NCBIfam" id="TIGR00052">
    <property type="entry name" value="nudix-type nucleoside diphosphatase, YffH/AdpP family"/>
    <property type="match status" value="1"/>
</dbReference>
<evidence type="ECO:0000256" key="5">
    <source>
        <dbReference type="ARBA" id="ARBA00022723"/>
    </source>
</evidence>
<evidence type="ECO:0000256" key="3">
    <source>
        <dbReference type="ARBA" id="ARBA00012453"/>
    </source>
</evidence>
<comment type="catalytic activity">
    <reaction evidence="12">
        <text>ADP-D-ribose + H2O = D-ribose 5-phosphate + AMP + 2 H(+)</text>
        <dbReference type="Rhea" id="RHEA:10412"/>
        <dbReference type="ChEBI" id="CHEBI:15377"/>
        <dbReference type="ChEBI" id="CHEBI:15378"/>
        <dbReference type="ChEBI" id="CHEBI:57967"/>
        <dbReference type="ChEBI" id="CHEBI:78346"/>
        <dbReference type="ChEBI" id="CHEBI:456215"/>
        <dbReference type="EC" id="3.6.1.13"/>
    </reaction>
</comment>
<comment type="cofactor">
    <cofactor evidence="1 13">
        <name>Mg(2+)</name>
        <dbReference type="ChEBI" id="CHEBI:18420"/>
    </cofactor>
</comment>
<feature type="domain" description="Nudix hydrolase" evidence="15">
    <location>
        <begin position="25"/>
        <end position="167"/>
    </location>
</feature>
<dbReference type="GO" id="GO:0019144">
    <property type="term" value="F:ADP-sugar diphosphatase activity"/>
    <property type="evidence" value="ECO:0007669"/>
    <property type="project" value="TreeGrafter"/>
</dbReference>
<evidence type="ECO:0000313" key="16">
    <source>
        <dbReference type="EMBL" id="CRH07765.1"/>
    </source>
</evidence>
<evidence type="ECO:0000256" key="11">
    <source>
        <dbReference type="ARBA" id="ARBA00033056"/>
    </source>
</evidence>
<dbReference type="Pfam" id="PF00293">
    <property type="entry name" value="NUDIX"/>
    <property type="match status" value="1"/>
</dbReference>
<proteinExistence type="inferred from homology"/>
<organism evidence="16">
    <name type="scientific">Magnetococcus massalia (strain MO-1)</name>
    <dbReference type="NCBI Taxonomy" id="451514"/>
    <lineage>
        <taxon>Bacteria</taxon>
        <taxon>Pseudomonadati</taxon>
        <taxon>Pseudomonadota</taxon>
        <taxon>Magnetococcia</taxon>
        <taxon>Magnetococcales</taxon>
        <taxon>Magnetococcaceae</taxon>
        <taxon>Magnetococcus</taxon>
    </lineage>
</organism>
<dbReference type="InterPro" id="IPR004385">
    <property type="entry name" value="NDP_pyrophosphatase"/>
</dbReference>
<evidence type="ECO:0000256" key="10">
    <source>
        <dbReference type="ARBA" id="ARBA00030308"/>
    </source>
</evidence>
<dbReference type="PROSITE" id="PS51462">
    <property type="entry name" value="NUDIX"/>
    <property type="match status" value="1"/>
</dbReference>
<name>A0A1S7LLI7_MAGMO</name>